<dbReference type="eggNOG" id="ENOG502RQCG">
    <property type="taxonomic scope" value="Eukaryota"/>
</dbReference>
<keyword evidence="2" id="KW-1185">Reference proteome</keyword>
<sequence length="367" mass="41454">MVVDLYSVVHDIRYNWNYLAICYRQRYYSTNKNPRVIQTKLKNQTLISLRTFPQCKYLIKPGEFLALDSKNKVGREKYDVVENERDNQNNDINHYFVGFDDTFVERERKEMISRLVGTKRPSSAPDLVSLKRVVLGSSSCNCLCHDHPVNGDTKECEEAEEANLSKSSGVKDFFKGIIGYKKNEEGQLQGSSKVSAANSSICESIEKEQVPDIQPPFPVPKTRLFLNNLGSSSSLNSHGKDAEEKKIWQTVLNEVSLSAARISTGNKYTEIKNKISSPDFVVAKSQPKIGITNNENCCEISKADSADIFAEHLERAKAKYSEHFKLGPQSLSLNEIHRIDSREQVSAGSFCDHSELLGLYQYDTLCK</sequence>
<gene>
    <name evidence="1" type="ORF">PICST_30376</name>
</gene>
<dbReference type="OrthoDB" id="4015084at2759"/>
<name>A3LQM5_PICST</name>
<dbReference type="HOGENOM" id="CLU_723662_0_0_1"/>
<dbReference type="AlphaFoldDB" id="A3LQM5"/>
<dbReference type="EMBL" id="CP000496">
    <property type="protein sequence ID" value="ABN65228.2"/>
    <property type="molecule type" value="Genomic_DNA"/>
</dbReference>
<dbReference type="RefSeq" id="XP_001383257.2">
    <property type="nucleotide sequence ID" value="XM_001383220.1"/>
</dbReference>
<dbReference type="GeneID" id="4836759"/>
<dbReference type="Proteomes" id="UP000002258">
    <property type="component" value="Chromosome 2"/>
</dbReference>
<evidence type="ECO:0000313" key="1">
    <source>
        <dbReference type="EMBL" id="ABN65228.2"/>
    </source>
</evidence>
<proteinExistence type="predicted"/>
<accession>A3LQM5</accession>
<reference evidence="1 2" key="1">
    <citation type="journal article" date="2007" name="Nat. Biotechnol.">
        <title>Genome sequence of the lignocellulose-bioconverting and xylose-fermenting yeast Pichia stipitis.</title>
        <authorList>
            <person name="Jeffries T.W."/>
            <person name="Grigoriev I.V."/>
            <person name="Grimwood J."/>
            <person name="Laplaza J.M."/>
            <person name="Aerts A."/>
            <person name="Salamov A."/>
            <person name="Schmutz J."/>
            <person name="Lindquist E."/>
            <person name="Dehal P."/>
            <person name="Shapiro H."/>
            <person name="Jin Y.S."/>
            <person name="Passoth V."/>
            <person name="Richardson P.M."/>
        </authorList>
    </citation>
    <scope>NUCLEOTIDE SEQUENCE [LARGE SCALE GENOMIC DNA]</scope>
    <source>
        <strain evidence="2">ATCC 58785 / CBS 6054 / NBRC 10063 / NRRL Y-11545</strain>
    </source>
</reference>
<dbReference type="KEGG" id="pic:PICST_30376"/>
<evidence type="ECO:0000313" key="2">
    <source>
        <dbReference type="Proteomes" id="UP000002258"/>
    </source>
</evidence>
<dbReference type="InParanoid" id="A3LQM5"/>
<protein>
    <submittedName>
        <fullName evidence="1">Uncharacterized protein</fullName>
    </submittedName>
</protein>
<organism evidence="1 2">
    <name type="scientific">Scheffersomyces stipitis (strain ATCC 58785 / CBS 6054 / NBRC 10063 / NRRL Y-11545)</name>
    <name type="common">Yeast</name>
    <name type="synonym">Pichia stipitis</name>
    <dbReference type="NCBI Taxonomy" id="322104"/>
    <lineage>
        <taxon>Eukaryota</taxon>
        <taxon>Fungi</taxon>
        <taxon>Dikarya</taxon>
        <taxon>Ascomycota</taxon>
        <taxon>Saccharomycotina</taxon>
        <taxon>Pichiomycetes</taxon>
        <taxon>Debaryomycetaceae</taxon>
        <taxon>Scheffersomyces</taxon>
    </lineage>
</organism>